<gene>
    <name evidence="4" type="ORF">PTTT1_LOCUS7384</name>
</gene>
<dbReference type="EMBL" id="OU594951">
    <property type="protein sequence ID" value="CAG9278583.1"/>
    <property type="molecule type" value="Genomic_DNA"/>
</dbReference>
<evidence type="ECO:0000313" key="4">
    <source>
        <dbReference type="EMBL" id="CAG9278583.1"/>
    </source>
</evidence>
<dbReference type="GO" id="GO:0016020">
    <property type="term" value="C:membrane"/>
    <property type="evidence" value="ECO:0007669"/>
    <property type="project" value="InterPro"/>
</dbReference>
<feature type="region of interest" description="Disordered" evidence="1">
    <location>
        <begin position="32"/>
        <end position="69"/>
    </location>
</feature>
<sequence>MNKNEGNLDASELDALLAHLPQEDLLEALGDEAEYESSSRPGHRKAQSLFVFPTGQRKRGRQHRHKSSMGQLFDSISRELLSIAEGVQAEAQVLKGTFREELEDADRGKTFFLDMSMTRSMSVLPEDIQDLAEEATGVQQQDGAPPDASVAGRYASLFTAVLAVSSNGTALALLDGVNPALKLQWRMTATALVLSFFASRTLLKEGFPKLSTLQLFTLMGAIICFFFMTLLLYTALEYTSIGNAVIGANSQALLLILGKFLVGQKVLALEGLGVVVAFGGCILCSGDEASDQNDEKKASTALFGDMLAFASAAAGVLYLTFAKAVRSEISVTVFMFLVTSCGSLLTLFYLILSGADLSWSTDPHIGVFGWINLSGHRLWILIHVALVCNIMGTMGFVRAMQYFDNIIIAVATLLEPLTATLIAYSLHVGDLPGPLGWLGNTLVILGTLLVVYPSIDKPMVH</sequence>
<dbReference type="AlphaFoldDB" id="A0A8J9SWV6"/>
<name>A0A8J9SWV6_PHATR</name>
<feature type="domain" description="EamA" evidence="3">
    <location>
        <begin position="303"/>
        <end position="451"/>
    </location>
</feature>
<feature type="transmembrane region" description="Helical" evidence="2">
    <location>
        <begin position="298"/>
        <end position="321"/>
    </location>
</feature>
<feature type="transmembrane region" description="Helical" evidence="2">
    <location>
        <begin position="215"/>
        <end position="235"/>
    </location>
</feature>
<feature type="transmembrane region" description="Helical" evidence="2">
    <location>
        <begin position="406"/>
        <end position="425"/>
    </location>
</feature>
<feature type="transmembrane region" description="Helical" evidence="2">
    <location>
        <begin position="437"/>
        <end position="455"/>
    </location>
</feature>
<keyword evidence="2" id="KW-1133">Transmembrane helix</keyword>
<evidence type="ECO:0000256" key="1">
    <source>
        <dbReference type="SAM" id="MobiDB-lite"/>
    </source>
</evidence>
<feature type="compositionally biased region" description="Basic residues" evidence="1">
    <location>
        <begin position="56"/>
        <end position="67"/>
    </location>
</feature>
<feature type="transmembrane region" description="Helical" evidence="2">
    <location>
        <begin position="241"/>
        <end position="262"/>
    </location>
</feature>
<dbReference type="SUPFAM" id="SSF103481">
    <property type="entry name" value="Multidrug resistance efflux transporter EmrE"/>
    <property type="match status" value="2"/>
</dbReference>
<feature type="transmembrane region" description="Helical" evidence="2">
    <location>
        <begin position="378"/>
        <end position="399"/>
    </location>
</feature>
<protein>
    <recommendedName>
        <fullName evidence="3">EamA domain-containing protein</fullName>
    </recommendedName>
</protein>
<keyword evidence="2" id="KW-0472">Membrane</keyword>
<dbReference type="Pfam" id="PF00892">
    <property type="entry name" value="EamA"/>
    <property type="match status" value="1"/>
</dbReference>
<dbReference type="InterPro" id="IPR037185">
    <property type="entry name" value="EmrE-like"/>
</dbReference>
<proteinExistence type="predicted"/>
<dbReference type="InterPro" id="IPR000620">
    <property type="entry name" value="EamA_dom"/>
</dbReference>
<accession>A0A8J9SWV6</accession>
<keyword evidence="2" id="KW-0812">Transmembrane</keyword>
<reference evidence="4" key="1">
    <citation type="submission" date="2022-02" db="EMBL/GenBank/DDBJ databases">
        <authorList>
            <person name="Giguere J D."/>
        </authorList>
    </citation>
    <scope>NUCLEOTIDE SEQUENCE</scope>
    <source>
        <strain evidence="4">CCAP 1055/1</strain>
    </source>
</reference>
<evidence type="ECO:0000259" key="3">
    <source>
        <dbReference type="Pfam" id="PF00892"/>
    </source>
</evidence>
<dbReference type="Proteomes" id="UP000836788">
    <property type="component" value="Chromosome 10"/>
</dbReference>
<feature type="transmembrane region" description="Helical" evidence="2">
    <location>
        <begin position="333"/>
        <end position="352"/>
    </location>
</feature>
<evidence type="ECO:0000256" key="2">
    <source>
        <dbReference type="SAM" id="Phobius"/>
    </source>
</evidence>
<organism evidence="4">
    <name type="scientific">Phaeodactylum tricornutum</name>
    <name type="common">Diatom</name>
    <dbReference type="NCBI Taxonomy" id="2850"/>
    <lineage>
        <taxon>Eukaryota</taxon>
        <taxon>Sar</taxon>
        <taxon>Stramenopiles</taxon>
        <taxon>Ochrophyta</taxon>
        <taxon>Bacillariophyta</taxon>
        <taxon>Bacillariophyceae</taxon>
        <taxon>Bacillariophycidae</taxon>
        <taxon>Naviculales</taxon>
        <taxon>Phaeodactylaceae</taxon>
        <taxon>Phaeodactylum</taxon>
    </lineage>
</organism>
<dbReference type="PANTHER" id="PTHR22911:SF79">
    <property type="entry name" value="MOBA-LIKE NTP TRANSFERASE DOMAIN-CONTAINING PROTEIN"/>
    <property type="match status" value="1"/>
</dbReference>
<dbReference type="PANTHER" id="PTHR22911">
    <property type="entry name" value="ACYL-MALONYL CONDENSING ENZYME-RELATED"/>
    <property type="match status" value="1"/>
</dbReference>